<dbReference type="KEGG" id="ole:K0B96_14370"/>
<gene>
    <name evidence="2" type="ORF">K0B96_14370</name>
</gene>
<reference evidence="2" key="1">
    <citation type="submission" date="2021-08" db="EMBL/GenBank/DDBJ databases">
        <title>Genome of a novel bacterium of the phylum Verrucomicrobia, Oleiharenicola sp. KSB-15.</title>
        <authorList>
            <person name="Chung J.-H."/>
            <person name="Ahn J.-H."/>
            <person name="Yoon Y."/>
            <person name="Kim D.-Y."/>
            <person name="An S.-H."/>
            <person name="Park I."/>
            <person name="Yeon J."/>
        </authorList>
    </citation>
    <scope>NUCLEOTIDE SEQUENCE</scope>
    <source>
        <strain evidence="2">KSB-15</strain>
    </source>
</reference>
<evidence type="ECO:0000313" key="2">
    <source>
        <dbReference type="EMBL" id="QYM78470.1"/>
    </source>
</evidence>
<keyword evidence="3" id="KW-1185">Reference proteome</keyword>
<sequence length="198" mass="22823">MIGLHEGRGAKAKKVRERTFTLRLSVAGTEPSIWRRLVVRESMWLSGLHDAIQVALEWFDYQTHVFQFDDLRFGNPVKRDDLLVEDDRDVTLGEAGLDQRERFRYCYHFGEGWSVDLVVEKIGEMEKGVRYPLCTAGERAGPPEDCGGLEAFHDLLKSLAEPDTELGREWREWVGPDYDPSVCNLDRINQGLRKLRQT</sequence>
<evidence type="ECO:0000313" key="3">
    <source>
        <dbReference type="Proteomes" id="UP000825051"/>
    </source>
</evidence>
<dbReference type="RefSeq" id="WP_220161574.1">
    <property type="nucleotide sequence ID" value="NZ_CP080507.1"/>
</dbReference>
<dbReference type="AlphaFoldDB" id="A0A8F9TUQ4"/>
<name>A0A8F9TUQ4_9BACT</name>
<protein>
    <submittedName>
        <fullName evidence="2">Plasmid pRiA4b ORF-3 family protein</fullName>
    </submittedName>
</protein>
<feature type="domain" description="Plasmid pRiA4b Orf3-like" evidence="1">
    <location>
        <begin position="19"/>
        <end position="186"/>
    </location>
</feature>
<dbReference type="Gene3D" id="3.10.290.30">
    <property type="entry name" value="MM3350-like"/>
    <property type="match status" value="1"/>
</dbReference>
<dbReference type="PANTHER" id="PTHR41878:SF1">
    <property type="entry name" value="TNPR PROTEIN"/>
    <property type="match status" value="1"/>
</dbReference>
<dbReference type="InterPro" id="IPR012912">
    <property type="entry name" value="Plasmid_pRiA4b_Orf3-like"/>
</dbReference>
<accession>A0A8F9TUQ4</accession>
<dbReference type="SUPFAM" id="SSF159941">
    <property type="entry name" value="MM3350-like"/>
    <property type="match status" value="1"/>
</dbReference>
<proteinExistence type="predicted"/>
<dbReference type="Pfam" id="PF07929">
    <property type="entry name" value="PRiA4_ORF3"/>
    <property type="match status" value="1"/>
</dbReference>
<dbReference type="EMBL" id="CP080507">
    <property type="protein sequence ID" value="QYM78470.1"/>
    <property type="molecule type" value="Genomic_DNA"/>
</dbReference>
<dbReference type="InterPro" id="IPR024047">
    <property type="entry name" value="MM3350-like_sf"/>
</dbReference>
<dbReference type="Proteomes" id="UP000825051">
    <property type="component" value="Chromosome"/>
</dbReference>
<dbReference type="PANTHER" id="PTHR41878">
    <property type="entry name" value="LEXA REPRESSOR-RELATED"/>
    <property type="match status" value="1"/>
</dbReference>
<organism evidence="2 3">
    <name type="scientific">Horticoccus luteus</name>
    <dbReference type="NCBI Taxonomy" id="2862869"/>
    <lineage>
        <taxon>Bacteria</taxon>
        <taxon>Pseudomonadati</taxon>
        <taxon>Verrucomicrobiota</taxon>
        <taxon>Opitutia</taxon>
        <taxon>Opitutales</taxon>
        <taxon>Opitutaceae</taxon>
        <taxon>Horticoccus</taxon>
    </lineage>
</organism>
<evidence type="ECO:0000259" key="1">
    <source>
        <dbReference type="Pfam" id="PF07929"/>
    </source>
</evidence>